<reference evidence="2 3" key="1">
    <citation type="submission" date="2018-04" db="EMBL/GenBank/DDBJ databases">
        <title>The genome of golden apple snail Pomacea canaliculata provides insight into stress tolerance and invasive adaptation.</title>
        <authorList>
            <person name="Liu C."/>
            <person name="Liu B."/>
            <person name="Ren Y."/>
            <person name="Zhang Y."/>
            <person name="Wang H."/>
            <person name="Li S."/>
            <person name="Jiang F."/>
            <person name="Yin L."/>
            <person name="Zhang G."/>
            <person name="Qian W."/>
            <person name="Fan W."/>
        </authorList>
    </citation>
    <scope>NUCLEOTIDE SEQUENCE [LARGE SCALE GENOMIC DNA]</scope>
    <source>
        <strain evidence="2">SZHN2017</strain>
        <tissue evidence="2">Muscle</tissue>
    </source>
</reference>
<feature type="region of interest" description="Disordered" evidence="1">
    <location>
        <begin position="343"/>
        <end position="366"/>
    </location>
</feature>
<comment type="caution">
    <text evidence="2">The sequence shown here is derived from an EMBL/GenBank/DDBJ whole genome shotgun (WGS) entry which is preliminary data.</text>
</comment>
<accession>A0A2T7NIL0</accession>
<gene>
    <name evidence="2" type="ORF">C0Q70_19159</name>
</gene>
<dbReference type="Proteomes" id="UP000245119">
    <property type="component" value="Linkage Group LG12"/>
</dbReference>
<evidence type="ECO:0000313" key="3">
    <source>
        <dbReference type="Proteomes" id="UP000245119"/>
    </source>
</evidence>
<feature type="compositionally biased region" description="Basic and acidic residues" evidence="1">
    <location>
        <begin position="356"/>
        <end position="366"/>
    </location>
</feature>
<evidence type="ECO:0000256" key="1">
    <source>
        <dbReference type="SAM" id="MobiDB-lite"/>
    </source>
</evidence>
<evidence type="ECO:0000313" key="2">
    <source>
        <dbReference type="EMBL" id="PVD20995.1"/>
    </source>
</evidence>
<feature type="region of interest" description="Disordered" evidence="1">
    <location>
        <begin position="1"/>
        <end position="21"/>
    </location>
</feature>
<dbReference type="AlphaFoldDB" id="A0A2T7NIL0"/>
<feature type="region of interest" description="Disordered" evidence="1">
    <location>
        <begin position="263"/>
        <end position="331"/>
    </location>
</feature>
<dbReference type="EMBL" id="PZQS01000012">
    <property type="protein sequence ID" value="PVD20995.1"/>
    <property type="molecule type" value="Genomic_DNA"/>
</dbReference>
<organism evidence="2 3">
    <name type="scientific">Pomacea canaliculata</name>
    <name type="common">Golden apple snail</name>
    <dbReference type="NCBI Taxonomy" id="400727"/>
    <lineage>
        <taxon>Eukaryota</taxon>
        <taxon>Metazoa</taxon>
        <taxon>Spiralia</taxon>
        <taxon>Lophotrochozoa</taxon>
        <taxon>Mollusca</taxon>
        <taxon>Gastropoda</taxon>
        <taxon>Caenogastropoda</taxon>
        <taxon>Architaenioglossa</taxon>
        <taxon>Ampullarioidea</taxon>
        <taxon>Ampullariidae</taxon>
        <taxon>Pomacea</taxon>
    </lineage>
</organism>
<proteinExistence type="predicted"/>
<keyword evidence="3" id="KW-1185">Reference proteome</keyword>
<sequence>MKSSNHGRVVPNTARDTSRLQVPSYLTSQLKRHGGHSNRTKPGRSTFVRYAAHPDLDLSKDIHKIMNDNVLSQRSSIKNSGLASMMSIPSPLSSEAYAAKKNDRLKDSHILYALSKDITKTRSWSGPKLRSFNAHQTHRASWYNNSTPHHSPFLTTPIQRMKSSAGGDIAANRHSERYKSGLSRNRQEQRLREELSVIYQSHRMNQALEMGPHRQDVSYYICGSRMPLLNRYIVSESELQRQHAMKEASNELKLDLTRKYPYFSRIPKPNKNKSREKTDDKISHKNGDTVDEAAALKTSIPDETEPVALKPKSQQIGERIPPINATSAEASRNDDYLLSHYSEISSSPQSLQSRGVSDDKIIKENT</sequence>
<name>A0A2T7NIL0_POMCA</name>
<feature type="compositionally biased region" description="Basic and acidic residues" evidence="1">
    <location>
        <begin position="273"/>
        <end position="288"/>
    </location>
</feature>
<feature type="compositionally biased region" description="Low complexity" evidence="1">
    <location>
        <begin position="343"/>
        <end position="355"/>
    </location>
</feature>
<protein>
    <submittedName>
        <fullName evidence="2">Uncharacterized protein</fullName>
    </submittedName>
</protein>